<dbReference type="Pfam" id="PF03572">
    <property type="entry name" value="Peptidase_S41"/>
    <property type="match status" value="1"/>
</dbReference>
<dbReference type="InterPro" id="IPR029045">
    <property type="entry name" value="ClpP/crotonase-like_dom_sf"/>
</dbReference>
<evidence type="ECO:0000313" key="3">
    <source>
        <dbReference type="EMBL" id="GEO21031.1"/>
    </source>
</evidence>
<reference evidence="3 4" key="1">
    <citation type="submission" date="2019-07" db="EMBL/GenBank/DDBJ databases">
        <title>Whole genome shotgun sequence of Cyclobacterium qasimii NBRC 106168.</title>
        <authorList>
            <person name="Hosoyama A."/>
            <person name="Uohara A."/>
            <person name="Ohji S."/>
            <person name="Ichikawa N."/>
        </authorList>
    </citation>
    <scope>NUCLEOTIDE SEQUENCE [LARGE SCALE GENOMIC DNA]</scope>
    <source>
        <strain evidence="3 4">NBRC 106168</strain>
    </source>
</reference>
<dbReference type="Gene3D" id="2.30.42.10">
    <property type="match status" value="1"/>
</dbReference>
<keyword evidence="1" id="KW-0732">Signal</keyword>
<dbReference type="Gene3D" id="2.60.120.260">
    <property type="entry name" value="Galactose-binding domain-like"/>
    <property type="match status" value="1"/>
</dbReference>
<dbReference type="PANTHER" id="PTHR32060:SF22">
    <property type="entry name" value="CARBOXYL-TERMINAL-PROCESSING PEPTIDASE 3, CHLOROPLASTIC"/>
    <property type="match status" value="1"/>
</dbReference>
<organism evidence="3 4">
    <name type="scientific">Cyclobacterium qasimii</name>
    <dbReference type="NCBI Taxonomy" id="1350429"/>
    <lineage>
        <taxon>Bacteria</taxon>
        <taxon>Pseudomonadati</taxon>
        <taxon>Bacteroidota</taxon>
        <taxon>Cytophagia</taxon>
        <taxon>Cytophagales</taxon>
        <taxon>Cyclobacteriaceae</taxon>
        <taxon>Cyclobacterium</taxon>
    </lineage>
</organism>
<feature type="domain" description="Tail specific protease" evidence="2">
    <location>
        <begin position="511"/>
        <end position="710"/>
    </location>
</feature>
<feature type="chain" id="PRO_5021827172" description="Tail specific protease domain-containing protein" evidence="1">
    <location>
        <begin position="19"/>
        <end position="734"/>
    </location>
</feature>
<dbReference type="AlphaFoldDB" id="A0A512C9Z5"/>
<dbReference type="GO" id="GO:0004175">
    <property type="term" value="F:endopeptidase activity"/>
    <property type="evidence" value="ECO:0007669"/>
    <property type="project" value="TreeGrafter"/>
</dbReference>
<keyword evidence="4" id="KW-1185">Reference proteome</keyword>
<dbReference type="InterPro" id="IPR005151">
    <property type="entry name" value="Tail-specific_protease"/>
</dbReference>
<feature type="signal peptide" evidence="1">
    <location>
        <begin position="1"/>
        <end position="18"/>
    </location>
</feature>
<sequence length="734" mass="83195">MKNFIVFLFLVAAFHCQAQNDDKFNFGFESQKDKSSLSDGWFKWGDYNLAIDSLAYSGINAVKITATGSGKFGCIAYPIPAIYSGKTLKLEGYMKIKNVKNGFAGLLLRIDGKEGILAFANMDDQQIEGTKDWQKYSITLNYPQKSETIYVAGILSGKGEAWFDDFNLTIDGENIETLTEAEIEEPKAILDTAFDKGSLLDLSILTAEKTDDLELLGRVWGFLKYHHPGIAKGNYNWDYELFRFLTTYIKAENEADRNKLIIDWIDSLNPLENCTECKETDENALIKPDLNWIQNQDSALKDKLLSVYNNRSQGQHYYIELTPSVGNPDFINENSYENMPYPDDGFRLLSLFRYWNMINYFFPYKHLMDADWNIKLKEYIPVFLDAKNELEYELAALQLISDIQDTHANIWGGGDKIDAWKGSNFPPINLRFIENKLVVADFYNEEHKEIIGLKIGDIITKINGKPIEEIVNEKSKYYPASNSAAKLRNISIDILRSNDDEVKIDFISEGAKEQTKTLKLFPKDSLDYFTWFRKNKDRSYHLLEDNIGYVTLATIKQEDIENIKKDFTNTKGIIIDIRNYPSTFVPFSLGSFFVSSSTPFVKFTVGNIDNPGEFSFSKNLEIPSMGKTYKGKLVVLTNEFSQSQAEYTAMAFRAGDNTTVIGSTTAGADGNVSPLFLPGGLKTMISGIGVYYPNREETQRIGIVPDIEVKPSIEGIKAGRDELLERAIEIISEN</sequence>
<dbReference type="SUPFAM" id="SSF52096">
    <property type="entry name" value="ClpP/crotonase"/>
    <property type="match status" value="1"/>
</dbReference>
<evidence type="ECO:0000256" key="1">
    <source>
        <dbReference type="SAM" id="SignalP"/>
    </source>
</evidence>
<dbReference type="CDD" id="cd07562">
    <property type="entry name" value="Peptidase_S41_TRI"/>
    <property type="match status" value="1"/>
</dbReference>
<gene>
    <name evidence="3" type="ORF">CQA01_15650</name>
</gene>
<evidence type="ECO:0000313" key="4">
    <source>
        <dbReference type="Proteomes" id="UP000321301"/>
    </source>
</evidence>
<dbReference type="RefSeq" id="WP_146947491.1">
    <property type="nucleotide sequence ID" value="NZ_BJYV01000005.1"/>
</dbReference>
<dbReference type="GO" id="GO:0008236">
    <property type="term" value="F:serine-type peptidase activity"/>
    <property type="evidence" value="ECO:0007669"/>
    <property type="project" value="InterPro"/>
</dbReference>
<dbReference type="Gene3D" id="3.90.226.10">
    <property type="entry name" value="2-enoyl-CoA Hydratase, Chain A, domain 1"/>
    <property type="match status" value="1"/>
</dbReference>
<evidence type="ECO:0000259" key="2">
    <source>
        <dbReference type="SMART" id="SM00245"/>
    </source>
</evidence>
<dbReference type="InterPro" id="IPR036034">
    <property type="entry name" value="PDZ_sf"/>
</dbReference>
<dbReference type="Proteomes" id="UP000321301">
    <property type="component" value="Unassembled WGS sequence"/>
</dbReference>
<dbReference type="Gene3D" id="3.30.750.44">
    <property type="match status" value="1"/>
</dbReference>
<accession>A0A512C9Z5</accession>
<name>A0A512C9Z5_9BACT</name>
<dbReference type="SUPFAM" id="SSF50156">
    <property type="entry name" value="PDZ domain-like"/>
    <property type="match status" value="1"/>
</dbReference>
<dbReference type="SMART" id="SM00245">
    <property type="entry name" value="TSPc"/>
    <property type="match status" value="1"/>
</dbReference>
<dbReference type="EMBL" id="BJYV01000005">
    <property type="protein sequence ID" value="GEO21031.1"/>
    <property type="molecule type" value="Genomic_DNA"/>
</dbReference>
<proteinExistence type="predicted"/>
<comment type="caution">
    <text evidence="3">The sequence shown here is derived from an EMBL/GenBank/DDBJ whole genome shotgun (WGS) entry which is preliminary data.</text>
</comment>
<protein>
    <recommendedName>
        <fullName evidence="2">Tail specific protease domain-containing protein</fullName>
    </recommendedName>
</protein>
<dbReference type="PANTHER" id="PTHR32060">
    <property type="entry name" value="TAIL-SPECIFIC PROTEASE"/>
    <property type="match status" value="1"/>
</dbReference>
<dbReference type="GO" id="GO:0006508">
    <property type="term" value="P:proteolysis"/>
    <property type="evidence" value="ECO:0007669"/>
    <property type="project" value="InterPro"/>
</dbReference>